<name>A0A1D2KUR3_BROTH</name>
<dbReference type="InterPro" id="IPR003780">
    <property type="entry name" value="COX15/CtaA_fam"/>
</dbReference>
<reference evidence="13" key="2">
    <citation type="submission" date="2018-04" db="EMBL/GenBank/DDBJ databases">
        <authorList>
            <person name="Go L.Y."/>
            <person name="Mitchell J.A."/>
        </authorList>
    </citation>
    <scope>NUCLEOTIDE SEQUENCE</scope>
    <source>
        <strain evidence="13">BSAS1 3</strain>
    </source>
</reference>
<dbReference type="OrthoDB" id="9816428at2"/>
<comment type="pathway">
    <text evidence="11">Porphyrin-containing compound metabolism; heme A biosynthesis; heme A from heme O: step 1/1.</text>
</comment>
<dbReference type="STRING" id="2756.BFR44_01300"/>
<proteinExistence type="inferred from homology"/>
<dbReference type="PANTHER" id="PTHR35457:SF1">
    <property type="entry name" value="HEME A SYNTHASE"/>
    <property type="match status" value="1"/>
</dbReference>
<evidence type="ECO:0000256" key="6">
    <source>
        <dbReference type="ARBA" id="ARBA00023002"/>
    </source>
</evidence>
<dbReference type="GO" id="GO:0046872">
    <property type="term" value="F:metal ion binding"/>
    <property type="evidence" value="ECO:0007669"/>
    <property type="project" value="UniProtKB-KW"/>
</dbReference>
<dbReference type="EMBL" id="CP023483">
    <property type="protein sequence ID" value="ATF25311.1"/>
    <property type="molecule type" value="Genomic_DNA"/>
</dbReference>
<dbReference type="AlphaFoldDB" id="A0A1D2KUR3"/>
<dbReference type="GO" id="GO:0006784">
    <property type="term" value="P:heme A biosynthetic process"/>
    <property type="evidence" value="ECO:0007669"/>
    <property type="project" value="UniProtKB-UniRule"/>
</dbReference>
<comment type="subcellular location">
    <subcellularLocation>
        <location evidence="11">Cell membrane</location>
        <topology evidence="11">Multi-pass membrane protein</topology>
    </subcellularLocation>
    <subcellularLocation>
        <location evidence="1">Membrane</location>
        <topology evidence="1">Multi-pass membrane protein</topology>
    </subcellularLocation>
</comment>
<evidence type="ECO:0000313" key="12">
    <source>
        <dbReference type="EMBL" id="ATF25311.1"/>
    </source>
</evidence>
<evidence type="ECO:0000256" key="2">
    <source>
        <dbReference type="ARBA" id="ARBA00022475"/>
    </source>
</evidence>
<feature type="transmembrane region" description="Helical" evidence="11">
    <location>
        <begin position="270"/>
        <end position="295"/>
    </location>
</feature>
<keyword evidence="10" id="KW-1015">Disulfide bond</keyword>
<comment type="cofactor">
    <cofactor evidence="11">
        <name>heme b</name>
        <dbReference type="ChEBI" id="CHEBI:60344"/>
    </cofactor>
</comment>
<evidence type="ECO:0000256" key="8">
    <source>
        <dbReference type="ARBA" id="ARBA00023133"/>
    </source>
</evidence>
<evidence type="ECO:0000313" key="13">
    <source>
        <dbReference type="EMBL" id="SPP28765.1"/>
    </source>
</evidence>
<feature type="transmembrane region" description="Helical" evidence="11">
    <location>
        <begin position="60"/>
        <end position="80"/>
    </location>
</feature>
<keyword evidence="5 11" id="KW-1133">Transmembrane helix</keyword>
<keyword evidence="3 11" id="KW-0812">Transmembrane</keyword>
<dbReference type="Pfam" id="PF02628">
    <property type="entry name" value="COX15-CtaA"/>
    <property type="match status" value="1"/>
</dbReference>
<keyword evidence="14" id="KW-1185">Reference proteome</keyword>
<comment type="function">
    <text evidence="11">Catalyzes the conversion of heme O to heme A by two successive hydroxylations of the methyl group at C8. The first hydroxylation forms heme I, the second hydroxylation results in an unstable dihydroxymethyl group, which spontaneously dehydrates, resulting in the formyl group of heme A.</text>
</comment>
<gene>
    <name evidence="11 13" type="primary">ctaA</name>
    <name evidence="13" type="ORF">BTBSAS_30083</name>
    <name evidence="12" type="ORF">CNY62_02280</name>
</gene>
<evidence type="ECO:0000256" key="5">
    <source>
        <dbReference type="ARBA" id="ARBA00022989"/>
    </source>
</evidence>
<dbReference type="UniPathway" id="UPA00269">
    <property type="reaction ID" value="UER00713"/>
</dbReference>
<comment type="catalytic activity">
    <reaction evidence="11">
        <text>Fe(II)-heme o + 2 A + H2O = Fe(II)-heme a + 2 AH2</text>
        <dbReference type="Rhea" id="RHEA:63388"/>
        <dbReference type="ChEBI" id="CHEBI:13193"/>
        <dbReference type="ChEBI" id="CHEBI:15377"/>
        <dbReference type="ChEBI" id="CHEBI:17499"/>
        <dbReference type="ChEBI" id="CHEBI:60530"/>
        <dbReference type="ChEBI" id="CHEBI:61715"/>
        <dbReference type="EC" id="1.17.99.9"/>
    </reaction>
</comment>
<keyword evidence="6 11" id="KW-0560">Oxidoreductase</keyword>
<organism evidence="12 14">
    <name type="scientific">Brochothrix thermosphacta</name>
    <name type="common">Microbacterium thermosphactum</name>
    <dbReference type="NCBI Taxonomy" id="2756"/>
    <lineage>
        <taxon>Bacteria</taxon>
        <taxon>Bacillati</taxon>
        <taxon>Bacillota</taxon>
        <taxon>Bacilli</taxon>
        <taxon>Bacillales</taxon>
        <taxon>Listeriaceae</taxon>
        <taxon>Brochothrix</taxon>
    </lineage>
</organism>
<sequence>MNKFMKVLSILTIFLMTVVVFGGALVTKTGSADGCGATWPLCEGQLVNLTDVTLEKLIEVFHRLSTGLASIFVILLAVLSWKYVKDRKETKIIVITSVVFLILQAFMGAMAVVWGQNAIIMALHFGISIISYASIVMLGLFIFEIDMKFDAKSVIMHKKVRYSIYYLIIFTYIAIYTGALVRHMDASLALPSFMFEDGKFVMPVTTPQIVQLIHRAAALIMAIWIAWLAWHVFKYYSHSKVLRSCSALLVILIFVQILLGIASVDSNVNLVIALLHSLTITVIFAILSYLGLIALRSGRREHNND</sequence>
<reference evidence="15" key="3">
    <citation type="submission" date="2018-04" db="EMBL/GenBank/DDBJ databases">
        <authorList>
            <person name="Illikoud N."/>
        </authorList>
    </citation>
    <scope>NUCLEOTIDE SEQUENCE [LARGE SCALE GENOMIC DNA]</scope>
</reference>
<dbReference type="Proteomes" id="UP000243591">
    <property type="component" value="Chromosome"/>
</dbReference>
<feature type="binding site" description="axial binding residue" evidence="11">
    <location>
        <position position="214"/>
    </location>
    <ligand>
        <name>heme</name>
        <dbReference type="ChEBI" id="CHEBI:30413"/>
    </ligand>
    <ligandPart>
        <name>Fe</name>
        <dbReference type="ChEBI" id="CHEBI:18248"/>
    </ligandPart>
</feature>
<keyword evidence="4 11" id="KW-0479">Metal-binding</keyword>
<evidence type="ECO:0000256" key="1">
    <source>
        <dbReference type="ARBA" id="ARBA00004141"/>
    </source>
</evidence>
<keyword evidence="7 11" id="KW-0408">Iron</keyword>
<feature type="transmembrane region" description="Helical" evidence="11">
    <location>
        <begin position="212"/>
        <end position="233"/>
    </location>
</feature>
<dbReference type="HAMAP" id="MF_01664">
    <property type="entry name" value="HemeA_synth_type1"/>
    <property type="match status" value="1"/>
</dbReference>
<feature type="transmembrane region" description="Helical" evidence="11">
    <location>
        <begin position="119"/>
        <end position="143"/>
    </location>
</feature>
<evidence type="ECO:0000256" key="3">
    <source>
        <dbReference type="ARBA" id="ARBA00022692"/>
    </source>
</evidence>
<dbReference type="GO" id="GO:0005886">
    <property type="term" value="C:plasma membrane"/>
    <property type="evidence" value="ECO:0007669"/>
    <property type="project" value="UniProtKB-SubCell"/>
</dbReference>
<evidence type="ECO:0000256" key="10">
    <source>
        <dbReference type="ARBA" id="ARBA00023157"/>
    </source>
</evidence>
<keyword evidence="9 11" id="KW-0472">Membrane</keyword>
<evidence type="ECO:0000313" key="15">
    <source>
        <dbReference type="Proteomes" id="UP000270190"/>
    </source>
</evidence>
<evidence type="ECO:0000256" key="7">
    <source>
        <dbReference type="ARBA" id="ARBA00023004"/>
    </source>
</evidence>
<dbReference type="PANTHER" id="PTHR35457">
    <property type="entry name" value="HEME A SYNTHASE"/>
    <property type="match status" value="1"/>
</dbReference>
<accession>A0A1D2KUR3</accession>
<dbReference type="Proteomes" id="UP000270190">
    <property type="component" value="Unassembled WGS sequence"/>
</dbReference>
<evidence type="ECO:0000256" key="9">
    <source>
        <dbReference type="ARBA" id="ARBA00023136"/>
    </source>
</evidence>
<protein>
    <recommendedName>
        <fullName evidence="11">Heme A synthase</fullName>
        <shortName evidence="11">HAS</shortName>
        <ecNumber evidence="11">1.17.99.9</ecNumber>
    </recommendedName>
    <alternativeName>
        <fullName evidence="11">Cytochrome aa3-controlling protein</fullName>
    </alternativeName>
</protein>
<evidence type="ECO:0000256" key="4">
    <source>
        <dbReference type="ARBA" id="ARBA00022723"/>
    </source>
</evidence>
<comment type="similarity">
    <text evidence="11">Belongs to the COX15/CtaA family. Type 1 subfamily.</text>
</comment>
<feature type="transmembrane region" description="Helical" evidence="11">
    <location>
        <begin position="92"/>
        <end position="113"/>
    </location>
</feature>
<keyword evidence="8 11" id="KW-0350">Heme biosynthesis</keyword>
<evidence type="ECO:0000256" key="11">
    <source>
        <dbReference type="HAMAP-Rule" id="MF_01664"/>
    </source>
</evidence>
<dbReference type="EC" id="1.17.99.9" evidence="11"/>
<feature type="transmembrane region" description="Helical" evidence="11">
    <location>
        <begin position="245"/>
        <end position="264"/>
    </location>
</feature>
<comment type="caution">
    <text evidence="11">Lacks conserved residue(s) required for the propagation of feature annotation.</text>
</comment>
<dbReference type="GO" id="GO:0120547">
    <property type="term" value="F:heme A synthase activity"/>
    <property type="evidence" value="ECO:0007669"/>
    <property type="project" value="UniProtKB-EC"/>
</dbReference>
<dbReference type="EMBL" id="OUNC01000023">
    <property type="protein sequence ID" value="SPP28765.1"/>
    <property type="molecule type" value="Genomic_DNA"/>
</dbReference>
<dbReference type="InterPro" id="IPR023755">
    <property type="entry name" value="HemeA_Synthase_type1"/>
</dbReference>
<dbReference type="InterPro" id="IPR050450">
    <property type="entry name" value="COX15/CtaA_HemeA_synthase"/>
</dbReference>
<evidence type="ECO:0000313" key="14">
    <source>
        <dbReference type="Proteomes" id="UP000243591"/>
    </source>
</evidence>
<feature type="transmembrane region" description="Helical" evidence="11">
    <location>
        <begin position="164"/>
        <end position="184"/>
    </location>
</feature>
<feature type="binding site" description="axial binding residue" evidence="11">
    <location>
        <position position="276"/>
    </location>
    <ligand>
        <name>heme</name>
        <dbReference type="ChEBI" id="CHEBI:30413"/>
    </ligand>
    <ligandPart>
        <name>Fe</name>
        <dbReference type="ChEBI" id="CHEBI:18248"/>
    </ligandPart>
</feature>
<comment type="subunit">
    <text evidence="11">Interacts with CtaB.</text>
</comment>
<dbReference type="RefSeq" id="WP_029092356.1">
    <property type="nucleotide sequence ID" value="NZ_CBCPHX010000003.1"/>
</dbReference>
<reference evidence="12 14" key="1">
    <citation type="submission" date="2017-09" db="EMBL/GenBank/DDBJ databases">
        <title>Complete Genome Sequences of Two Strains of the Meat Spoilage Bacterium Brochothrix thermosphacta Isolated from Ground Chicken.</title>
        <authorList>
            <person name="Paoli G.C."/>
            <person name="Wijey C."/>
            <person name="Chen C.-Y."/>
            <person name="Nguyen L."/>
            <person name="Yan X."/>
            <person name="Irwin P.L."/>
        </authorList>
    </citation>
    <scope>NUCLEOTIDE SEQUENCE [LARGE SCALE GENOMIC DNA]</scope>
    <source>
        <strain evidence="12 14">BI</strain>
    </source>
</reference>
<dbReference type="KEGG" id="bths:CNY62_02280"/>
<dbReference type="GeneID" id="66538084"/>
<keyword evidence="2 11" id="KW-1003">Cell membrane</keyword>